<gene>
    <name evidence="1" type="ORF">K7432_016277</name>
</gene>
<sequence length="256" mass="29200">MSHLTKSANILVAKAPKMVKKPGFGFKSASSPTEKQVVSGLTQVLDEKLVGHMIKYLDLATLISAMETCKSWWKLGIPVVQEHLKGSKFTLLLQQEYRLKHTVEFTYEMIDPSSGQVIFMACNPNPRRYYHGSPQPDVTDFTFTQQYTQTILATKNYTTDIKRGGVKGTSHPLDGKKPTNPKSWEFFYRVVEDGKERWVYPITFQCDLCFLTSPEPASPTTVNRITNWIKRTPSVQEIRRKNSTRSLFRRKTLSAA</sequence>
<name>A0ABR2VMW5_9FUNG</name>
<evidence type="ECO:0008006" key="3">
    <source>
        <dbReference type="Google" id="ProtNLM"/>
    </source>
</evidence>
<proteinExistence type="predicted"/>
<dbReference type="Proteomes" id="UP001479436">
    <property type="component" value="Unassembled WGS sequence"/>
</dbReference>
<dbReference type="CDD" id="cd09917">
    <property type="entry name" value="F-box_SF"/>
    <property type="match status" value="1"/>
</dbReference>
<evidence type="ECO:0000313" key="1">
    <source>
        <dbReference type="EMBL" id="KAK9679424.1"/>
    </source>
</evidence>
<comment type="caution">
    <text evidence="1">The sequence shown here is derived from an EMBL/GenBank/DDBJ whole genome shotgun (WGS) entry which is preliminary data.</text>
</comment>
<dbReference type="EMBL" id="JASJQH010009464">
    <property type="protein sequence ID" value="KAK9679424.1"/>
    <property type="molecule type" value="Genomic_DNA"/>
</dbReference>
<protein>
    <recommendedName>
        <fullName evidence="3">F-box domain-containing protein</fullName>
    </recommendedName>
</protein>
<organism evidence="1 2">
    <name type="scientific">Basidiobolus ranarum</name>
    <dbReference type="NCBI Taxonomy" id="34480"/>
    <lineage>
        <taxon>Eukaryota</taxon>
        <taxon>Fungi</taxon>
        <taxon>Fungi incertae sedis</taxon>
        <taxon>Zoopagomycota</taxon>
        <taxon>Entomophthoromycotina</taxon>
        <taxon>Basidiobolomycetes</taxon>
        <taxon>Basidiobolales</taxon>
        <taxon>Basidiobolaceae</taxon>
        <taxon>Basidiobolus</taxon>
    </lineage>
</organism>
<reference evidence="1 2" key="1">
    <citation type="submission" date="2023-04" db="EMBL/GenBank/DDBJ databases">
        <title>Genome of Basidiobolus ranarum AG-B5.</title>
        <authorList>
            <person name="Stajich J.E."/>
            <person name="Carter-House D."/>
            <person name="Gryganskyi A."/>
        </authorList>
    </citation>
    <scope>NUCLEOTIDE SEQUENCE [LARGE SCALE GENOMIC DNA]</scope>
    <source>
        <strain evidence="1 2">AG-B5</strain>
    </source>
</reference>
<accession>A0ABR2VMW5</accession>
<keyword evidence="2" id="KW-1185">Reference proteome</keyword>
<evidence type="ECO:0000313" key="2">
    <source>
        <dbReference type="Proteomes" id="UP001479436"/>
    </source>
</evidence>